<evidence type="ECO:0000313" key="2">
    <source>
        <dbReference type="Proteomes" id="UP001634394"/>
    </source>
</evidence>
<dbReference type="AlphaFoldDB" id="A0ABD3V9S4"/>
<name>A0ABD3V9S4_SINWO</name>
<reference evidence="1 2" key="1">
    <citation type="submission" date="2024-11" db="EMBL/GenBank/DDBJ databases">
        <title>Chromosome-level genome assembly of the freshwater bivalve Anodonta woodiana.</title>
        <authorList>
            <person name="Chen X."/>
        </authorList>
    </citation>
    <scope>NUCLEOTIDE SEQUENCE [LARGE SCALE GENOMIC DNA]</scope>
    <source>
        <strain evidence="1">MN2024</strain>
        <tissue evidence="1">Gills</tissue>
    </source>
</reference>
<sequence>MSLFRVLYIREQIDNQTYFFLTACTARESTETFIMKGTLIFLCVLIAVTLAQHNHHCNDKSDCSFLTCGHNEDFHCRDSFCVCESVHGKRQLCQEHHHCTCNDGSTSLCGADGTCVCHDHGGHGGGK</sequence>
<accession>A0ABD3V9S4</accession>
<keyword evidence="2" id="KW-1185">Reference proteome</keyword>
<evidence type="ECO:0000313" key="1">
    <source>
        <dbReference type="EMBL" id="KAL3857936.1"/>
    </source>
</evidence>
<organism evidence="1 2">
    <name type="scientific">Sinanodonta woodiana</name>
    <name type="common">Chinese pond mussel</name>
    <name type="synonym">Anodonta woodiana</name>
    <dbReference type="NCBI Taxonomy" id="1069815"/>
    <lineage>
        <taxon>Eukaryota</taxon>
        <taxon>Metazoa</taxon>
        <taxon>Spiralia</taxon>
        <taxon>Lophotrochozoa</taxon>
        <taxon>Mollusca</taxon>
        <taxon>Bivalvia</taxon>
        <taxon>Autobranchia</taxon>
        <taxon>Heteroconchia</taxon>
        <taxon>Palaeoheterodonta</taxon>
        <taxon>Unionida</taxon>
        <taxon>Unionoidea</taxon>
        <taxon>Unionidae</taxon>
        <taxon>Unioninae</taxon>
        <taxon>Sinanodonta</taxon>
    </lineage>
</organism>
<dbReference type="Proteomes" id="UP001634394">
    <property type="component" value="Unassembled WGS sequence"/>
</dbReference>
<dbReference type="EMBL" id="JBJQND010000013">
    <property type="protein sequence ID" value="KAL3857936.1"/>
    <property type="molecule type" value="Genomic_DNA"/>
</dbReference>
<comment type="caution">
    <text evidence="1">The sequence shown here is derived from an EMBL/GenBank/DDBJ whole genome shotgun (WGS) entry which is preliminary data.</text>
</comment>
<gene>
    <name evidence="1" type="ORF">ACJMK2_012561</name>
</gene>
<proteinExistence type="predicted"/>
<protein>
    <submittedName>
        <fullName evidence="1">Uncharacterized protein</fullName>
    </submittedName>
</protein>